<dbReference type="InterPro" id="IPR021243">
    <property type="entry name" value="DUF2804"/>
</dbReference>
<name>A0ABZ1QMY1_9ACTN</name>
<dbReference type="RefSeq" id="WP_328740946.1">
    <property type="nucleotide sequence ID" value="NZ_CP108036.1"/>
</dbReference>
<keyword evidence="2" id="KW-1185">Reference proteome</keyword>
<reference evidence="1" key="1">
    <citation type="submission" date="2022-10" db="EMBL/GenBank/DDBJ databases">
        <title>The complete genomes of actinobacterial strains from the NBC collection.</title>
        <authorList>
            <person name="Joergensen T.S."/>
            <person name="Alvarez Arevalo M."/>
            <person name="Sterndorff E.B."/>
            <person name="Faurdal D."/>
            <person name="Vuksanovic O."/>
            <person name="Mourched A.-S."/>
            <person name="Charusanti P."/>
            <person name="Shaw S."/>
            <person name="Blin K."/>
            <person name="Weber T."/>
        </authorList>
    </citation>
    <scope>NUCLEOTIDE SEQUENCE</scope>
    <source>
        <strain evidence="1">NBC_00303</strain>
    </source>
</reference>
<protein>
    <submittedName>
        <fullName evidence="1">DUF2804 domain-containing protein</fullName>
    </submittedName>
</protein>
<dbReference type="PANTHER" id="PTHR35868:SF3">
    <property type="entry name" value="DUF2804 DOMAIN-CONTAINING PROTEIN"/>
    <property type="match status" value="1"/>
</dbReference>
<sequence length="355" mass="38970">MATYEREITGPVGLCRPDGRLDPAAVGWSRRPLHRSAIPGWGRTKRWEYWCVTTPTHLVALTVSDLDYLALNSVYVLEFGPARRREFERTAIVPGGRGVRLPDTVAGSAGTPPLVVGPERPVRGQVRIEIAEEAGGTRLTARCLGPGRMPVEVDLLAALPDGHETLSVVVPWSDRRFQYTSKHTARPASGTVTVGDDVLPFGDGAWAVLDHGRGRWPRRVRWNWGAASGRTGGHTVGIQLGGQWTRGTGSTENALCVDGRLTKIGRELVWDFAPDDPLAPWTVHDGRDGQDGQDALVDLRFTPFHVRRVRTDVGLIGSRTDQCFGHYAGTVRDEGGRRIAVDGLLGWAENVRMRW</sequence>
<evidence type="ECO:0000313" key="1">
    <source>
        <dbReference type="EMBL" id="WUN83815.1"/>
    </source>
</evidence>
<proteinExistence type="predicted"/>
<dbReference type="Proteomes" id="UP001432312">
    <property type="component" value="Chromosome"/>
</dbReference>
<evidence type="ECO:0000313" key="2">
    <source>
        <dbReference type="Proteomes" id="UP001432312"/>
    </source>
</evidence>
<dbReference type="EMBL" id="CP108036">
    <property type="protein sequence ID" value="WUN83815.1"/>
    <property type="molecule type" value="Genomic_DNA"/>
</dbReference>
<dbReference type="GeneID" id="95502002"/>
<gene>
    <name evidence="1" type="ORF">OHA91_38145</name>
</gene>
<organism evidence="1 2">
    <name type="scientific">Streptomyces erythrochromogenes</name>
    <dbReference type="NCBI Taxonomy" id="285574"/>
    <lineage>
        <taxon>Bacteria</taxon>
        <taxon>Bacillati</taxon>
        <taxon>Actinomycetota</taxon>
        <taxon>Actinomycetes</taxon>
        <taxon>Kitasatosporales</taxon>
        <taxon>Streptomycetaceae</taxon>
        <taxon>Streptomyces</taxon>
    </lineage>
</organism>
<accession>A0ABZ1QMY1</accession>
<dbReference type="PANTHER" id="PTHR35868">
    <property type="entry name" value="DUF2804 DOMAIN-CONTAINING PROTEIN-RELATED"/>
    <property type="match status" value="1"/>
</dbReference>
<dbReference type="Pfam" id="PF10974">
    <property type="entry name" value="DUF2804"/>
    <property type="match status" value="1"/>
</dbReference>